<dbReference type="HOGENOM" id="CLU_006332_4_1_6"/>
<dbReference type="Pfam" id="PF16347">
    <property type="entry name" value="SGSH_C"/>
    <property type="match status" value="1"/>
</dbReference>
<sequence length="360" mass="41224">MGNDPSPRPGYDYWVSYAGHGKLINPELYEQGETRVVNGYMTDILTQRAVRFIHDSASQPFFLYIGHKAVHPEASQRNDGSADLSVKREFIPAKRHQGKYKNAEVNTVERYIATQDFSPLNESLAIRHMLEKSDERWYRWINSGFSEDTIRARAEMMLSVDESLGEIVKTLQNMDLLDNTLIIFTSDNGYFYGEHGLTIERRYPYEEAIKVPLIIRKPKTENAQTSSTIADTLVASIDLAPTILEYANIDIPVSMQGQSLHSVLEGGDKPAREAVFIEHFAHENPFIWTANIDYKALISQQYKLIKWNRYDNEYEMYNLEEDPGEINNLADEDVYKNRLTELLDQLRTETLNALGLPSGS</sequence>
<dbReference type="SUPFAM" id="SSF53649">
    <property type="entry name" value="Alkaline phosphatase-like"/>
    <property type="match status" value="1"/>
</dbReference>
<evidence type="ECO:0000313" key="3">
    <source>
        <dbReference type="Proteomes" id="UP000005555"/>
    </source>
</evidence>
<reference evidence="2 3" key="1">
    <citation type="submission" date="2006-03" db="EMBL/GenBank/DDBJ databases">
        <authorList>
            <person name="Giovannoni S.J."/>
            <person name="Cho J.-C."/>
            <person name="Ferriera S."/>
            <person name="Johnson J."/>
            <person name="Kravitz S."/>
            <person name="Halpern A."/>
            <person name="Remington K."/>
            <person name="Beeson K."/>
            <person name="Tran B."/>
            <person name="Rogers Y.-H."/>
            <person name="Friedman R."/>
            <person name="Venter J.C."/>
        </authorList>
    </citation>
    <scope>NUCLEOTIDE SEQUENCE [LARGE SCALE GENOMIC DNA]</scope>
    <source>
        <strain evidence="2 3">HTCC2207</strain>
    </source>
</reference>
<dbReference type="eggNOG" id="COG3119">
    <property type="taxonomic scope" value="Bacteria"/>
</dbReference>
<dbReference type="AlphaFoldDB" id="Q1YSK8"/>
<dbReference type="InterPro" id="IPR017850">
    <property type="entry name" value="Alkaline_phosphatase_core_sf"/>
</dbReference>
<dbReference type="STRING" id="314287.GB2207_11293"/>
<dbReference type="InterPro" id="IPR032506">
    <property type="entry name" value="SGSH_C"/>
</dbReference>
<dbReference type="Proteomes" id="UP000005555">
    <property type="component" value="Unassembled WGS sequence"/>
</dbReference>
<organism evidence="2 3">
    <name type="scientific">gamma proteobacterium HTCC2207</name>
    <dbReference type="NCBI Taxonomy" id="314287"/>
    <lineage>
        <taxon>Bacteria</taxon>
        <taxon>Pseudomonadati</taxon>
        <taxon>Pseudomonadota</taxon>
        <taxon>Gammaproteobacteria</taxon>
        <taxon>Cellvibrionales</taxon>
        <taxon>Porticoccaceae</taxon>
        <taxon>SAR92 clade</taxon>
    </lineage>
</organism>
<dbReference type="Gene3D" id="3.40.720.10">
    <property type="entry name" value="Alkaline Phosphatase, subunit A"/>
    <property type="match status" value="1"/>
</dbReference>
<protein>
    <submittedName>
        <fullName evidence="2">Mucin-desulfating sulfatase (N-acetylglucosamine-6-sulfatase)</fullName>
    </submittedName>
</protein>
<name>Q1YSK8_9GAMM</name>
<dbReference type="PANTHER" id="PTHR43108">
    <property type="entry name" value="N-ACETYLGLUCOSAMINE-6-SULFATASE FAMILY MEMBER"/>
    <property type="match status" value="1"/>
</dbReference>
<evidence type="ECO:0000259" key="1">
    <source>
        <dbReference type="Pfam" id="PF16347"/>
    </source>
</evidence>
<gene>
    <name evidence="2" type="ORF">GB2207_11293</name>
</gene>
<proteinExistence type="predicted"/>
<dbReference type="EMBL" id="AAPI01000003">
    <property type="protein sequence ID" value="EAS47198.1"/>
    <property type="molecule type" value="Genomic_DNA"/>
</dbReference>
<accession>Q1YSK8</accession>
<keyword evidence="3" id="KW-1185">Reference proteome</keyword>
<dbReference type="PANTHER" id="PTHR43108:SF6">
    <property type="entry name" value="N-SULPHOGLUCOSAMINE SULPHOHYDROLASE"/>
    <property type="match status" value="1"/>
</dbReference>
<feature type="domain" description="N-sulphoglucosamine sulphohydrolase C-terminal" evidence="1">
    <location>
        <begin position="193"/>
        <end position="348"/>
    </location>
</feature>
<comment type="caution">
    <text evidence="2">The sequence shown here is derived from an EMBL/GenBank/DDBJ whole genome shotgun (WGS) entry which is preliminary data.</text>
</comment>
<evidence type="ECO:0000313" key="2">
    <source>
        <dbReference type="EMBL" id="EAS47198.1"/>
    </source>
</evidence>